<evidence type="ECO:0000313" key="8">
    <source>
        <dbReference type="EMBL" id="TFF66834.1"/>
    </source>
</evidence>
<dbReference type="RefSeq" id="WP_134744270.1">
    <property type="nucleotide sequence ID" value="NZ_CP119761.1"/>
</dbReference>
<keyword evidence="4 6" id="KW-1133">Transmembrane helix</keyword>
<reference evidence="8 9" key="1">
    <citation type="submission" date="2019-01" db="EMBL/GenBank/DDBJ databases">
        <title>Draft Genome Sequences of Helcococcus ovis Strains Isolated from the Uterus and Vagina of Dairy Cows with Metritis.</title>
        <authorList>
            <person name="Cunha F."/>
            <person name="Jeon S.J."/>
            <person name="Kutzer P."/>
            <person name="Galvao K.N."/>
        </authorList>
    </citation>
    <scope>NUCLEOTIDE SEQUENCE [LARGE SCALE GENOMIC DNA]</scope>
    <source>
        <strain evidence="8 9">KG-37</strain>
    </source>
</reference>
<feature type="transmembrane region" description="Helical" evidence="6">
    <location>
        <begin position="121"/>
        <end position="144"/>
    </location>
</feature>
<keyword evidence="3 6" id="KW-0812">Transmembrane</keyword>
<dbReference type="GO" id="GO:0140359">
    <property type="term" value="F:ABC-type transporter activity"/>
    <property type="evidence" value="ECO:0007669"/>
    <property type="project" value="InterPro"/>
</dbReference>
<dbReference type="PANTHER" id="PTHR30294:SF29">
    <property type="entry name" value="MULTIDRUG ABC TRANSPORTER PERMEASE YBHS-RELATED"/>
    <property type="match status" value="1"/>
</dbReference>
<protein>
    <submittedName>
        <fullName evidence="8">ABC transporter permease</fullName>
    </submittedName>
</protein>
<dbReference type="EMBL" id="SCFR01000006">
    <property type="protein sequence ID" value="TFF66834.1"/>
    <property type="molecule type" value="Genomic_DNA"/>
</dbReference>
<dbReference type="AlphaFoldDB" id="A0A4R9C3B1"/>
<organism evidence="8 9">
    <name type="scientific">Helcococcus ovis</name>
    <dbReference type="NCBI Taxonomy" id="72026"/>
    <lineage>
        <taxon>Bacteria</taxon>
        <taxon>Bacillati</taxon>
        <taxon>Bacillota</taxon>
        <taxon>Tissierellia</taxon>
        <taxon>Tissierellales</taxon>
        <taxon>Peptoniphilaceae</taxon>
        <taxon>Helcococcus</taxon>
    </lineage>
</organism>
<evidence type="ECO:0000256" key="6">
    <source>
        <dbReference type="SAM" id="Phobius"/>
    </source>
</evidence>
<keyword evidence="5 6" id="KW-0472">Membrane</keyword>
<comment type="caution">
    <text evidence="8">The sequence shown here is derived from an EMBL/GenBank/DDBJ whole genome shotgun (WGS) entry which is preliminary data.</text>
</comment>
<evidence type="ECO:0000259" key="7">
    <source>
        <dbReference type="Pfam" id="PF01061"/>
    </source>
</evidence>
<feature type="domain" description="ABC-2 type transporter transmembrane" evidence="7">
    <location>
        <begin position="110"/>
        <end position="277"/>
    </location>
</feature>
<evidence type="ECO:0000256" key="3">
    <source>
        <dbReference type="ARBA" id="ARBA00022692"/>
    </source>
</evidence>
<dbReference type="PANTHER" id="PTHR30294">
    <property type="entry name" value="MEMBRANE COMPONENT OF ABC TRANSPORTER YHHJ-RELATED"/>
    <property type="match status" value="1"/>
</dbReference>
<comment type="subcellular location">
    <subcellularLocation>
        <location evidence="1">Cell membrane</location>
        <topology evidence="1">Multi-pass membrane protein</topology>
    </subcellularLocation>
</comment>
<dbReference type="InterPro" id="IPR051449">
    <property type="entry name" value="ABC-2_transporter_component"/>
</dbReference>
<keyword evidence="2" id="KW-1003">Cell membrane</keyword>
<keyword evidence="9" id="KW-1185">Reference proteome</keyword>
<sequence>MVHAFKFTFKILRNTKGFISSMIIMPILMILLVSITLAYSDVPVVGYIGEKAPNVANVKMMKLKEDEKDYFLGISQGTLVVKTDGAGNVLQYYSSISNNPLIPIIDNSNSNSNLFNEKAKLSYSVGIILFKLLTSASLLATVLINEKDNGIVLRVKNSKTKLSSYILGKSLAIIFVYEIANLLILLFYKFAGFDLGKSNIIQLGILFTIAMFISMGLYIFLSSIIKNEGIIWIISTGIIFPLGLFSGILFPVEHMANWMKTIAYISPLYYLQNSIISGKIYVIPIVLMLFISLVLAIYGIRLFNRKV</sequence>
<dbReference type="GO" id="GO:0043190">
    <property type="term" value="C:ATP-binding cassette (ABC) transporter complex"/>
    <property type="evidence" value="ECO:0007669"/>
    <property type="project" value="InterPro"/>
</dbReference>
<evidence type="ECO:0000256" key="1">
    <source>
        <dbReference type="ARBA" id="ARBA00004651"/>
    </source>
</evidence>
<feature type="transmembrane region" description="Helical" evidence="6">
    <location>
        <begin position="280"/>
        <end position="300"/>
    </location>
</feature>
<dbReference type="Pfam" id="PF01061">
    <property type="entry name" value="ABC2_membrane"/>
    <property type="match status" value="1"/>
</dbReference>
<evidence type="ECO:0000256" key="5">
    <source>
        <dbReference type="ARBA" id="ARBA00023136"/>
    </source>
</evidence>
<feature type="transmembrane region" description="Helical" evidence="6">
    <location>
        <begin position="230"/>
        <end position="250"/>
    </location>
</feature>
<evidence type="ECO:0000256" key="4">
    <source>
        <dbReference type="ARBA" id="ARBA00022989"/>
    </source>
</evidence>
<feature type="transmembrane region" description="Helical" evidence="6">
    <location>
        <begin position="21"/>
        <end position="39"/>
    </location>
</feature>
<gene>
    <name evidence="8" type="ORF">EQF91_02600</name>
</gene>
<evidence type="ECO:0000256" key="2">
    <source>
        <dbReference type="ARBA" id="ARBA00022475"/>
    </source>
</evidence>
<dbReference type="InterPro" id="IPR013525">
    <property type="entry name" value="ABC2_TM"/>
</dbReference>
<accession>A0A4R9C3B1</accession>
<evidence type="ECO:0000313" key="9">
    <source>
        <dbReference type="Proteomes" id="UP000297454"/>
    </source>
</evidence>
<proteinExistence type="predicted"/>
<feature type="transmembrane region" description="Helical" evidence="6">
    <location>
        <begin position="165"/>
        <end position="188"/>
    </location>
</feature>
<dbReference type="Proteomes" id="UP000297454">
    <property type="component" value="Unassembled WGS sequence"/>
</dbReference>
<feature type="transmembrane region" description="Helical" evidence="6">
    <location>
        <begin position="200"/>
        <end position="221"/>
    </location>
</feature>
<name>A0A4R9C3B1_9FIRM</name>